<protein>
    <submittedName>
        <fullName evidence="3">Cysteine hydrolase</fullName>
    </submittedName>
</protein>
<evidence type="ECO:0000313" key="3">
    <source>
        <dbReference type="EMBL" id="AWN34801.1"/>
    </source>
</evidence>
<dbReference type="InterPro" id="IPR000868">
    <property type="entry name" value="Isochorismatase-like_dom"/>
</dbReference>
<dbReference type="InterPro" id="IPR036380">
    <property type="entry name" value="Isochorismatase-like_sf"/>
</dbReference>
<proteinExistence type="predicted"/>
<accession>A0A2U8VMZ4</accession>
<gene>
    <name evidence="3" type="ORF">DK427_02800</name>
</gene>
<dbReference type="OrthoDB" id="9811489at2"/>
<dbReference type="AlphaFoldDB" id="A0A2U8VMZ4"/>
<dbReference type="CDD" id="cd00431">
    <property type="entry name" value="cysteine_hydrolases"/>
    <property type="match status" value="1"/>
</dbReference>
<sequence length="203" mass="22536">MKRGVGLRFGDLGALTAHVCVDVQRLFHEETDWHTPWLGRILPQVERITAAHPERTAFTRFIPAANAESCSGTWRRYYEHWPKMTLDRLEPGMVDLLPSLAALASPGRVFDKGTYSPWMQPDLQAHLQDLGTDTLVITGGETDICVLATVLGAVDRGYRVVIAADGVCSSADETHDAMVTLYCSRFGEQIEIAPTDEILRAWP</sequence>
<dbReference type="Pfam" id="PF00857">
    <property type="entry name" value="Isochorismatase"/>
    <property type="match status" value="1"/>
</dbReference>
<dbReference type="Proteomes" id="UP000246058">
    <property type="component" value="Chromosome"/>
</dbReference>
<dbReference type="EMBL" id="CP029551">
    <property type="protein sequence ID" value="AWN34801.1"/>
    <property type="molecule type" value="Genomic_DNA"/>
</dbReference>
<dbReference type="SUPFAM" id="SSF52499">
    <property type="entry name" value="Isochorismatase-like hydrolases"/>
    <property type="match status" value="1"/>
</dbReference>
<keyword evidence="1 3" id="KW-0378">Hydrolase</keyword>
<dbReference type="Gene3D" id="3.40.50.850">
    <property type="entry name" value="Isochorismatase-like"/>
    <property type="match status" value="1"/>
</dbReference>
<organism evidence="3 4">
    <name type="scientific">Methylobacterium radiodurans</name>
    <dbReference type="NCBI Taxonomy" id="2202828"/>
    <lineage>
        <taxon>Bacteria</taxon>
        <taxon>Pseudomonadati</taxon>
        <taxon>Pseudomonadota</taxon>
        <taxon>Alphaproteobacteria</taxon>
        <taxon>Hyphomicrobiales</taxon>
        <taxon>Methylobacteriaceae</taxon>
        <taxon>Methylobacterium</taxon>
    </lineage>
</organism>
<evidence type="ECO:0000313" key="4">
    <source>
        <dbReference type="Proteomes" id="UP000246058"/>
    </source>
</evidence>
<feature type="domain" description="Isochorismatase-like" evidence="2">
    <location>
        <begin position="16"/>
        <end position="191"/>
    </location>
</feature>
<dbReference type="PANTHER" id="PTHR43540">
    <property type="entry name" value="PEROXYUREIDOACRYLATE/UREIDOACRYLATE AMIDOHYDROLASE-RELATED"/>
    <property type="match status" value="1"/>
</dbReference>
<name>A0A2U8VMZ4_9HYPH</name>
<dbReference type="KEGG" id="meti:DK427_02800"/>
<dbReference type="InterPro" id="IPR050272">
    <property type="entry name" value="Isochorismatase-like_hydrls"/>
</dbReference>
<evidence type="ECO:0000256" key="1">
    <source>
        <dbReference type="ARBA" id="ARBA00022801"/>
    </source>
</evidence>
<reference evidence="3 4" key="1">
    <citation type="submission" date="2018-05" db="EMBL/GenBank/DDBJ databases">
        <title>Complete Genome Sequence of Methylobacterium sp. 17Sr1-43.</title>
        <authorList>
            <person name="Srinivasan S."/>
        </authorList>
    </citation>
    <scope>NUCLEOTIDE SEQUENCE [LARGE SCALE GENOMIC DNA]</scope>
    <source>
        <strain evidence="3 4">17Sr1-43</strain>
    </source>
</reference>
<evidence type="ECO:0000259" key="2">
    <source>
        <dbReference type="Pfam" id="PF00857"/>
    </source>
</evidence>
<dbReference type="RefSeq" id="WP_109949934.1">
    <property type="nucleotide sequence ID" value="NZ_CP029551.1"/>
</dbReference>
<keyword evidence="4" id="KW-1185">Reference proteome</keyword>
<dbReference type="GO" id="GO:0016787">
    <property type="term" value="F:hydrolase activity"/>
    <property type="evidence" value="ECO:0007669"/>
    <property type="project" value="UniProtKB-KW"/>
</dbReference>
<dbReference type="PANTHER" id="PTHR43540:SF6">
    <property type="entry name" value="ISOCHORISMATASE-LIKE DOMAIN-CONTAINING PROTEIN"/>
    <property type="match status" value="1"/>
</dbReference>